<gene>
    <name evidence="2" type="ORF">J34TS1_57960</name>
</gene>
<organism evidence="2 3">
    <name type="scientific">Paenibacillus azoreducens</name>
    <dbReference type="NCBI Taxonomy" id="116718"/>
    <lineage>
        <taxon>Bacteria</taxon>
        <taxon>Bacillati</taxon>
        <taxon>Bacillota</taxon>
        <taxon>Bacilli</taxon>
        <taxon>Bacillales</taxon>
        <taxon>Paenibacillaceae</taxon>
        <taxon>Paenibacillus</taxon>
    </lineage>
</organism>
<dbReference type="RefSeq" id="WP_237099956.1">
    <property type="nucleotide sequence ID" value="NZ_AP025343.1"/>
</dbReference>
<dbReference type="EMBL" id="BORT01000042">
    <property type="protein sequence ID" value="GIO51031.1"/>
    <property type="molecule type" value="Genomic_DNA"/>
</dbReference>
<dbReference type="AlphaFoldDB" id="A0A919YI11"/>
<evidence type="ECO:0000313" key="3">
    <source>
        <dbReference type="Proteomes" id="UP000682811"/>
    </source>
</evidence>
<dbReference type="Proteomes" id="UP000682811">
    <property type="component" value="Unassembled WGS sequence"/>
</dbReference>
<feature type="compositionally biased region" description="Basic and acidic residues" evidence="1">
    <location>
        <begin position="1"/>
        <end position="17"/>
    </location>
</feature>
<sequence>MQQKKEPFLSEASDRIHSKTNPDSPKIIFICVDTLMSQSIDKGIEQKKLPTFQYLIEHGQYYKNVVTSFPTMSVSIDSTLLTGTYPDEHRVPGLVWYSMQDKKLINYGSGFMEICRNGINQFLSDTLIHMNGSHLNPHTPTIYEELASIGLKSGSINGLIYRGSSDHQLTFPFWIHMPTVLPRKLKVKGPDLLAYAAFSNPLEGVKKLPVGPIGKFGFNNGYSLEMVKHLIQNEQLPDFLYVYFPDLDRRIHKKGPSDLDYVIRTDEQLQALLQAFDSREEALKKAVIIILGDNGMTHVLPKNQQPIIDLGQSLKGYQVLRPGSAVSDQTEIILAINDRMAYLYKLTSQYSFEQIAQTLQTDQRIDVLAWKDQGWIRVVRAGSSQEFAYQSQGDMVDPYKQTWTLDKDPNVLDLQINSQKHTLEYGHYPDVLRRLHSALNSHPGEYMVVTAKPGYELKYDSSPTHKGGAGHGGISQTESLVPLIIAGTDQKPEFLRVVDLKSYFLQLLKG</sequence>
<evidence type="ECO:0000256" key="1">
    <source>
        <dbReference type="SAM" id="MobiDB-lite"/>
    </source>
</evidence>
<comment type="caution">
    <text evidence="2">The sequence shown here is derived from an EMBL/GenBank/DDBJ whole genome shotgun (WGS) entry which is preliminary data.</text>
</comment>
<dbReference type="InterPro" id="IPR017850">
    <property type="entry name" value="Alkaline_phosphatase_core_sf"/>
</dbReference>
<dbReference type="Pfam" id="PF01663">
    <property type="entry name" value="Phosphodiest"/>
    <property type="match status" value="1"/>
</dbReference>
<dbReference type="PANTHER" id="PTHR10151">
    <property type="entry name" value="ECTONUCLEOTIDE PYROPHOSPHATASE/PHOSPHODIESTERASE"/>
    <property type="match status" value="1"/>
</dbReference>
<dbReference type="Gene3D" id="3.40.720.10">
    <property type="entry name" value="Alkaline Phosphatase, subunit A"/>
    <property type="match status" value="1"/>
</dbReference>
<name>A0A919YI11_9BACL</name>
<dbReference type="InterPro" id="IPR002591">
    <property type="entry name" value="Phosphodiest/P_Trfase"/>
</dbReference>
<feature type="region of interest" description="Disordered" evidence="1">
    <location>
        <begin position="1"/>
        <end position="20"/>
    </location>
</feature>
<evidence type="ECO:0008006" key="4">
    <source>
        <dbReference type="Google" id="ProtNLM"/>
    </source>
</evidence>
<dbReference type="SUPFAM" id="SSF53649">
    <property type="entry name" value="Alkaline phosphatase-like"/>
    <property type="match status" value="1"/>
</dbReference>
<keyword evidence="3" id="KW-1185">Reference proteome</keyword>
<reference evidence="2 3" key="1">
    <citation type="submission" date="2021-03" db="EMBL/GenBank/DDBJ databases">
        <title>Antimicrobial resistance genes in bacteria isolated from Japanese honey, and their potential for conferring macrolide and lincosamide resistance in the American foulbrood pathogen Paenibacillus larvae.</title>
        <authorList>
            <person name="Okamoto M."/>
            <person name="Kumagai M."/>
            <person name="Kanamori H."/>
            <person name="Takamatsu D."/>
        </authorList>
    </citation>
    <scope>NUCLEOTIDE SEQUENCE [LARGE SCALE GENOMIC DNA]</scope>
    <source>
        <strain evidence="2 3">J34TS1</strain>
    </source>
</reference>
<protein>
    <recommendedName>
        <fullName evidence="4">Alkaline phosphatase family protein</fullName>
    </recommendedName>
</protein>
<proteinExistence type="predicted"/>
<dbReference type="PANTHER" id="PTHR10151:SF120">
    <property type="entry name" value="BIS(5'-ADENOSYL)-TRIPHOSPHATASE"/>
    <property type="match status" value="1"/>
</dbReference>
<evidence type="ECO:0000313" key="2">
    <source>
        <dbReference type="EMBL" id="GIO51031.1"/>
    </source>
</evidence>
<dbReference type="GO" id="GO:0016787">
    <property type="term" value="F:hydrolase activity"/>
    <property type="evidence" value="ECO:0007669"/>
    <property type="project" value="UniProtKB-ARBA"/>
</dbReference>
<accession>A0A919YI11</accession>